<reference evidence="1 2" key="1">
    <citation type="submission" date="2022-01" db="EMBL/GenBank/DDBJ databases">
        <title>A high-quality chromosome-level genome assembly of rohu carp, Labeo rohita.</title>
        <authorList>
            <person name="Arick M.A. II"/>
            <person name="Hsu C.-Y."/>
            <person name="Magbanua Z."/>
            <person name="Pechanova O."/>
            <person name="Grover C."/>
            <person name="Miller E."/>
            <person name="Thrash A."/>
            <person name="Ezzel L."/>
            <person name="Alam S."/>
            <person name="Benzie J."/>
            <person name="Hamilton M."/>
            <person name="Karsi A."/>
            <person name="Lawrence M.L."/>
            <person name="Peterson D.G."/>
        </authorList>
    </citation>
    <scope>NUCLEOTIDE SEQUENCE [LARGE SCALE GENOMIC DNA]</scope>
    <source>
        <strain evidence="2">BAU-BD-2019</strain>
        <tissue evidence="1">Blood</tissue>
    </source>
</reference>
<dbReference type="Proteomes" id="UP000830375">
    <property type="component" value="Unassembled WGS sequence"/>
</dbReference>
<evidence type="ECO:0000313" key="2">
    <source>
        <dbReference type="Proteomes" id="UP000830375"/>
    </source>
</evidence>
<comment type="caution">
    <text evidence="1">The sequence shown here is derived from an EMBL/GenBank/DDBJ whole genome shotgun (WGS) entry which is preliminary data.</text>
</comment>
<organism evidence="1 2">
    <name type="scientific">Labeo rohita</name>
    <name type="common">Indian major carp</name>
    <name type="synonym">Cyprinus rohita</name>
    <dbReference type="NCBI Taxonomy" id="84645"/>
    <lineage>
        <taxon>Eukaryota</taxon>
        <taxon>Metazoa</taxon>
        <taxon>Chordata</taxon>
        <taxon>Craniata</taxon>
        <taxon>Vertebrata</taxon>
        <taxon>Euteleostomi</taxon>
        <taxon>Actinopterygii</taxon>
        <taxon>Neopterygii</taxon>
        <taxon>Teleostei</taxon>
        <taxon>Ostariophysi</taxon>
        <taxon>Cypriniformes</taxon>
        <taxon>Cyprinidae</taxon>
        <taxon>Labeoninae</taxon>
        <taxon>Labeonini</taxon>
        <taxon>Labeo</taxon>
    </lineage>
</organism>
<protein>
    <submittedName>
        <fullName evidence="1">Uncharacterized protein</fullName>
    </submittedName>
</protein>
<name>A0ABQ8KZH9_LABRO</name>
<accession>A0ABQ8KZH9</accession>
<gene>
    <name evidence="1" type="ORF">H4Q32_024884</name>
</gene>
<evidence type="ECO:0000313" key="1">
    <source>
        <dbReference type="EMBL" id="KAI2643866.1"/>
    </source>
</evidence>
<dbReference type="EMBL" id="JACTAM010002716">
    <property type="protein sequence ID" value="KAI2643866.1"/>
    <property type="molecule type" value="Genomic_DNA"/>
</dbReference>
<proteinExistence type="predicted"/>
<keyword evidence="2" id="KW-1185">Reference proteome</keyword>
<sequence>MQSGQHFTRVALPVLYEKCSAEVANEVSKAEYFTITADLRSSHTMEPYISITINYINANFNLNTKFLQTVFISEDYPR</sequence>